<organism evidence="10 11">
    <name type="scientific">Candida viswanathii</name>
    <dbReference type="NCBI Taxonomy" id="5486"/>
    <lineage>
        <taxon>Eukaryota</taxon>
        <taxon>Fungi</taxon>
        <taxon>Dikarya</taxon>
        <taxon>Ascomycota</taxon>
        <taxon>Saccharomycotina</taxon>
        <taxon>Pichiomycetes</taxon>
        <taxon>Debaryomycetaceae</taxon>
        <taxon>Candida/Lodderomyces clade</taxon>
        <taxon>Candida</taxon>
    </lineage>
</organism>
<proteinExistence type="inferred from homology"/>
<accession>A0A367XZQ1</accession>
<dbReference type="SMART" id="SM00320">
    <property type="entry name" value="WD40"/>
    <property type="match status" value="6"/>
</dbReference>
<dbReference type="GO" id="GO:0034314">
    <property type="term" value="P:Arp2/3 complex-mediated actin nucleation"/>
    <property type="evidence" value="ECO:0007669"/>
    <property type="project" value="UniProtKB-UniRule"/>
</dbReference>
<dbReference type="InterPro" id="IPR001680">
    <property type="entry name" value="WD40_rpt"/>
</dbReference>
<dbReference type="AlphaFoldDB" id="A0A367XZQ1"/>
<evidence type="ECO:0000313" key="11">
    <source>
        <dbReference type="Proteomes" id="UP000253472"/>
    </source>
</evidence>
<feature type="region of interest" description="Disordered" evidence="9">
    <location>
        <begin position="301"/>
        <end position="321"/>
    </location>
</feature>
<keyword evidence="5 7" id="KW-0009">Actin-binding</keyword>
<evidence type="ECO:0000256" key="7">
    <source>
        <dbReference type="PIRNR" id="PIRNR038093"/>
    </source>
</evidence>
<dbReference type="InterPro" id="IPR036322">
    <property type="entry name" value="WD40_repeat_dom_sf"/>
</dbReference>
<evidence type="ECO:0000256" key="6">
    <source>
        <dbReference type="ARBA" id="ARBA00023212"/>
    </source>
</evidence>
<keyword evidence="11" id="KW-1185">Reference proteome</keyword>
<dbReference type="GO" id="GO:0030479">
    <property type="term" value="C:actin cortical patch"/>
    <property type="evidence" value="ECO:0007669"/>
    <property type="project" value="UniProtKB-SubCell"/>
</dbReference>
<dbReference type="PIRSF" id="PIRSF038093">
    <property type="entry name" value="ARP2/3_su1"/>
    <property type="match status" value="1"/>
</dbReference>
<evidence type="ECO:0000313" key="10">
    <source>
        <dbReference type="EMBL" id="RCK58869.1"/>
    </source>
</evidence>
<dbReference type="STRING" id="5486.A0A367XZQ1"/>
<evidence type="ECO:0000256" key="5">
    <source>
        <dbReference type="ARBA" id="ARBA00023203"/>
    </source>
</evidence>
<keyword evidence="2 7" id="KW-0963">Cytoplasm</keyword>
<keyword evidence="6 7" id="KW-0206">Cytoskeleton</keyword>
<dbReference type="GO" id="GO:0051015">
    <property type="term" value="F:actin filament binding"/>
    <property type="evidence" value="ECO:0007669"/>
    <property type="project" value="TreeGrafter"/>
</dbReference>
<dbReference type="PANTHER" id="PTHR10709:SF2">
    <property type="entry name" value="ACTIN-RELATED PROTEIN 2_3 COMPLEX SUBUNIT"/>
    <property type="match status" value="1"/>
</dbReference>
<dbReference type="PANTHER" id="PTHR10709">
    <property type="entry name" value="ACTIN-RELATED PROTEIN 2/3 COMPLEX SUBUNIT 1"/>
    <property type="match status" value="1"/>
</dbReference>
<dbReference type="OrthoDB" id="406844at2759"/>
<dbReference type="PROSITE" id="PS50082">
    <property type="entry name" value="WD_REPEATS_2"/>
    <property type="match status" value="2"/>
</dbReference>
<feature type="repeat" description="WD" evidence="8">
    <location>
        <begin position="154"/>
        <end position="179"/>
    </location>
</feature>
<evidence type="ECO:0000256" key="4">
    <source>
        <dbReference type="ARBA" id="ARBA00022737"/>
    </source>
</evidence>
<gene>
    <name evidence="10" type="primary">arc1_0</name>
    <name evidence="10" type="ORF">Cantr_07570</name>
</gene>
<protein>
    <recommendedName>
        <fullName evidence="7">Actin-related protein 2/3 complex subunit</fullName>
    </recommendedName>
</protein>
<keyword evidence="3 8" id="KW-0853">WD repeat</keyword>
<comment type="caution">
    <text evidence="10">The sequence shown here is derived from an EMBL/GenBank/DDBJ whole genome shotgun (WGS) entry which is preliminary data.</text>
</comment>
<feature type="compositionally biased region" description="Basic and acidic residues" evidence="9">
    <location>
        <begin position="301"/>
        <end position="313"/>
    </location>
</feature>
<evidence type="ECO:0000256" key="3">
    <source>
        <dbReference type="ARBA" id="ARBA00022574"/>
    </source>
</evidence>
<dbReference type="Pfam" id="PF00400">
    <property type="entry name" value="WD40"/>
    <property type="match status" value="2"/>
</dbReference>
<evidence type="ECO:0000256" key="8">
    <source>
        <dbReference type="PROSITE-ProRule" id="PRU00221"/>
    </source>
</evidence>
<dbReference type="InterPro" id="IPR015943">
    <property type="entry name" value="WD40/YVTN_repeat-like_dom_sf"/>
</dbReference>
<comment type="similarity">
    <text evidence="1 7">Belongs to the WD repeat ARPC1 family.</text>
</comment>
<dbReference type="PROSITE" id="PS50294">
    <property type="entry name" value="WD_REPEATS_REGION"/>
    <property type="match status" value="1"/>
</dbReference>
<sequence>MSSKVPAIYQLGHLPIKDHVFSPDRSILAITKENEIEIYKVSTNNLAQKPKLVAVLKDHDKTVTSVDISPDGSKILTCSQDRNALVWEADASGEFKPTLVLLRINRSATVCRWAPDGRKFAVGSSDRIIAVCYYEEENDWWVSKHLKKPLKSTITTLDWHPNGVLLASGSTDGHVRVFSAYIKGIDSKPQPTVWGTKLPFQTLCGDFTNETTAWIHGVKFSPDGDSLAYVSHDSSLGFVYPQGEELPPRAIFNVKTNYLPFKSIVWLDDQLVCAGGFNCNLVVFKGNESGWKEAYQVEEQKDLTKEAPHSRVGDDDDDDQEISSHQALNMFKQMDLKGRVSKPTAGGKPAKALSTIHQNTINSIKNFAPGQVSTSGIDGKVVIFNV</sequence>
<comment type="function">
    <text evidence="7">Functions as component of the Arp2/3 complex which is involved in regulation of actin polymerization and together with an activating nucleation-promoting factor (NPF) mediates the formation of branched actin networks.</text>
</comment>
<reference evidence="10 11" key="1">
    <citation type="submission" date="2018-06" db="EMBL/GenBank/DDBJ databases">
        <title>Whole genome sequencing of Candida tropicalis (genome annotated by CSBL at Korea University).</title>
        <authorList>
            <person name="Ahn J."/>
        </authorList>
    </citation>
    <scope>NUCLEOTIDE SEQUENCE [LARGE SCALE GENOMIC DNA]</scope>
    <source>
        <strain evidence="10 11">ATCC 20962</strain>
    </source>
</reference>
<feature type="repeat" description="WD" evidence="8">
    <location>
        <begin position="56"/>
        <end position="88"/>
    </location>
</feature>
<evidence type="ECO:0000256" key="9">
    <source>
        <dbReference type="SAM" id="MobiDB-lite"/>
    </source>
</evidence>
<evidence type="ECO:0000256" key="1">
    <source>
        <dbReference type="ARBA" id="ARBA00006260"/>
    </source>
</evidence>
<dbReference type="Gene3D" id="2.130.10.10">
    <property type="entry name" value="YVTN repeat-like/Quinoprotein amine dehydrogenase"/>
    <property type="match status" value="1"/>
</dbReference>
<dbReference type="SUPFAM" id="SSF50978">
    <property type="entry name" value="WD40 repeat-like"/>
    <property type="match status" value="1"/>
</dbReference>
<dbReference type="GO" id="GO:0005885">
    <property type="term" value="C:Arp2/3 protein complex"/>
    <property type="evidence" value="ECO:0007669"/>
    <property type="project" value="UniProtKB-UniRule"/>
</dbReference>
<evidence type="ECO:0000256" key="2">
    <source>
        <dbReference type="ARBA" id="ARBA00022490"/>
    </source>
</evidence>
<dbReference type="Proteomes" id="UP000253472">
    <property type="component" value="Unassembled WGS sequence"/>
</dbReference>
<dbReference type="EMBL" id="QLNQ01000027">
    <property type="protein sequence ID" value="RCK58869.1"/>
    <property type="molecule type" value="Genomic_DNA"/>
</dbReference>
<comment type="subcellular location">
    <subcellularLocation>
        <location evidence="7">Cytoplasm</location>
        <location evidence="7">Cytoskeleton</location>
        <location evidence="7">Actin patch</location>
    </subcellularLocation>
</comment>
<name>A0A367XZQ1_9ASCO</name>
<keyword evidence="4" id="KW-0677">Repeat</keyword>
<dbReference type="InterPro" id="IPR017383">
    <property type="entry name" value="ARPC1"/>
</dbReference>